<proteinExistence type="predicted"/>
<dbReference type="STRING" id="1618570.UT08_C0013G0003"/>
<dbReference type="Proteomes" id="UP000034081">
    <property type="component" value="Unassembled WGS sequence"/>
</dbReference>
<dbReference type="InterPro" id="IPR005225">
    <property type="entry name" value="Small_GTP-bd"/>
</dbReference>
<dbReference type="Gene3D" id="3.40.50.300">
    <property type="entry name" value="P-loop containing nucleotide triphosphate hydrolases"/>
    <property type="match status" value="1"/>
</dbReference>
<dbReference type="InterPro" id="IPR003593">
    <property type="entry name" value="AAA+_ATPase"/>
</dbReference>
<dbReference type="GO" id="GO:0005525">
    <property type="term" value="F:GTP binding"/>
    <property type="evidence" value="ECO:0007669"/>
    <property type="project" value="UniProtKB-KW"/>
</dbReference>
<feature type="region of interest" description="Disordered" evidence="4">
    <location>
        <begin position="1"/>
        <end position="22"/>
    </location>
</feature>
<keyword evidence="2" id="KW-0460">Magnesium</keyword>
<protein>
    <submittedName>
        <fullName evidence="6">Small GTP-binding protein</fullName>
    </submittedName>
</protein>
<evidence type="ECO:0000313" key="7">
    <source>
        <dbReference type="Proteomes" id="UP000034081"/>
    </source>
</evidence>
<dbReference type="InterPro" id="IPR012675">
    <property type="entry name" value="Beta-grasp_dom_sf"/>
</dbReference>
<dbReference type="InterPro" id="IPR006073">
    <property type="entry name" value="GTP-bd"/>
</dbReference>
<dbReference type="EMBL" id="LBVL01000013">
    <property type="protein sequence ID" value="KKQ84866.1"/>
    <property type="molecule type" value="Genomic_DNA"/>
</dbReference>
<dbReference type="CDD" id="cd01896">
    <property type="entry name" value="DRG"/>
    <property type="match status" value="1"/>
</dbReference>
<evidence type="ECO:0000256" key="2">
    <source>
        <dbReference type="ARBA" id="ARBA00022842"/>
    </source>
</evidence>
<evidence type="ECO:0000256" key="3">
    <source>
        <dbReference type="ARBA" id="ARBA00023134"/>
    </source>
</evidence>
<dbReference type="AlphaFoldDB" id="A0A0G0P6B7"/>
<reference evidence="6 7" key="1">
    <citation type="journal article" date="2015" name="Nature">
        <title>rRNA introns, odd ribosomes, and small enigmatic genomes across a large radiation of phyla.</title>
        <authorList>
            <person name="Brown C.T."/>
            <person name="Hug L.A."/>
            <person name="Thomas B.C."/>
            <person name="Sharon I."/>
            <person name="Castelle C.J."/>
            <person name="Singh A."/>
            <person name="Wilkins M.J."/>
            <person name="Williams K.H."/>
            <person name="Banfield J.F."/>
        </authorList>
    </citation>
    <scope>NUCLEOTIDE SEQUENCE [LARGE SCALE GENOMIC DNA]</scope>
</reference>
<keyword evidence="3" id="KW-0342">GTP-binding</keyword>
<dbReference type="Pfam" id="PF01926">
    <property type="entry name" value="MMR_HSR1"/>
    <property type="match status" value="1"/>
</dbReference>
<dbReference type="PROSITE" id="PS51710">
    <property type="entry name" value="G_OBG"/>
    <property type="match status" value="1"/>
</dbReference>
<evidence type="ECO:0000256" key="1">
    <source>
        <dbReference type="ARBA" id="ARBA00022741"/>
    </source>
</evidence>
<dbReference type="SMART" id="SM00382">
    <property type="entry name" value="AAA"/>
    <property type="match status" value="1"/>
</dbReference>
<dbReference type="InterPro" id="IPR012676">
    <property type="entry name" value="TGS-like"/>
</dbReference>
<dbReference type="InterPro" id="IPR045001">
    <property type="entry name" value="DRG"/>
</dbReference>
<keyword evidence="1" id="KW-0547">Nucleotide-binding</keyword>
<evidence type="ECO:0000259" key="5">
    <source>
        <dbReference type="PROSITE" id="PS51710"/>
    </source>
</evidence>
<organism evidence="6 7">
    <name type="scientific">Candidatus Woesebacteria bacterium GW2011_GWB1_38_8</name>
    <dbReference type="NCBI Taxonomy" id="1618570"/>
    <lineage>
        <taxon>Bacteria</taxon>
        <taxon>Candidatus Woeseibacteriota</taxon>
    </lineage>
</organism>
<dbReference type="PANTHER" id="PTHR43127">
    <property type="entry name" value="DEVELOPMENTALLY-REGULATED GTP-BINDING PROTEIN 2"/>
    <property type="match status" value="1"/>
</dbReference>
<comment type="caution">
    <text evidence="6">The sequence shown here is derived from an EMBL/GenBank/DDBJ whole genome shotgun (WGS) entry which is preliminary data.</text>
</comment>
<feature type="domain" description="OBG-type G" evidence="5">
    <location>
        <begin position="80"/>
        <end position="301"/>
    </location>
</feature>
<sequence length="375" mass="41596">MNQFESRKKVGQDRPKSDIDTQIENIEKEIRETPYHKGTEHHIGKLRARLSKLRERLIESSTKKGGGGGGGYAVKKQGDATIILIGPPSSGKSTLINKLTNAQSKVAPYAFTTVTVIPGMMEYKNARIQILDVPGLIEGAEEGKGRGREVLSVARGSDLIIIMTDIGRPKAIERIKNALDRNGIRLDIVRPSVIVDKKVSGGIILHSNIQQDLSKETIKSVIQELGIKNAEVTINEKLTIDRLIDAFSTNRVYVPSINIINKTDLSTSQSTIHHSPNTLFISAEKGIGLKELKEKIWKTLNFVNVYLIRPDDDPNFDHPIVMKKGQNLMDIVQEIGSNFTENKKKAKIWGSGSKFPGQEVSLTTKIQEGMQVRFI</sequence>
<evidence type="ECO:0000313" key="6">
    <source>
        <dbReference type="EMBL" id="KKQ84866.1"/>
    </source>
</evidence>
<dbReference type="PRINTS" id="PR00326">
    <property type="entry name" value="GTP1OBG"/>
</dbReference>
<evidence type="ECO:0000256" key="4">
    <source>
        <dbReference type="SAM" id="MobiDB-lite"/>
    </source>
</evidence>
<dbReference type="NCBIfam" id="TIGR00231">
    <property type="entry name" value="small_GTP"/>
    <property type="match status" value="1"/>
</dbReference>
<gene>
    <name evidence="6" type="ORF">UT08_C0013G0003</name>
</gene>
<dbReference type="SUPFAM" id="SSF81271">
    <property type="entry name" value="TGS-like"/>
    <property type="match status" value="1"/>
</dbReference>
<dbReference type="InterPro" id="IPR031662">
    <property type="entry name" value="GTP-binding_2"/>
</dbReference>
<dbReference type="InterPro" id="IPR031167">
    <property type="entry name" value="G_OBG"/>
</dbReference>
<accession>A0A0G0P6B7</accession>
<dbReference type="InterPro" id="IPR027417">
    <property type="entry name" value="P-loop_NTPase"/>
</dbReference>
<name>A0A0G0P6B7_9BACT</name>
<dbReference type="InterPro" id="IPR006074">
    <property type="entry name" value="GTP1-OBG_CS"/>
</dbReference>
<dbReference type="Pfam" id="PF16897">
    <property type="entry name" value="MMR_HSR1_Xtn"/>
    <property type="match status" value="1"/>
</dbReference>
<dbReference type="GO" id="GO:0003924">
    <property type="term" value="F:GTPase activity"/>
    <property type="evidence" value="ECO:0007669"/>
    <property type="project" value="InterPro"/>
</dbReference>
<dbReference type="SUPFAM" id="SSF52540">
    <property type="entry name" value="P-loop containing nucleoside triphosphate hydrolases"/>
    <property type="match status" value="1"/>
</dbReference>
<dbReference type="Gene3D" id="3.10.20.30">
    <property type="match status" value="1"/>
</dbReference>
<dbReference type="PROSITE" id="PS00905">
    <property type="entry name" value="GTP1_OBG"/>
    <property type="match status" value="1"/>
</dbReference>